<proteinExistence type="predicted"/>
<evidence type="ECO:0000259" key="2">
    <source>
        <dbReference type="Pfam" id="PF24703"/>
    </source>
</evidence>
<feature type="domain" description="DUF7666" evidence="2">
    <location>
        <begin position="1"/>
        <end position="92"/>
    </location>
</feature>
<accession>A0A6L5XXG4</accession>
<keyword evidence="4" id="KW-1185">Reference proteome</keyword>
<evidence type="ECO:0000256" key="1">
    <source>
        <dbReference type="SAM" id="MobiDB-lite"/>
    </source>
</evidence>
<gene>
    <name evidence="3" type="ORF">FYJ58_04615</name>
</gene>
<dbReference type="PANTHER" id="PTHR46766:SF1">
    <property type="entry name" value="GLUTAMINE-RICH PROTEIN 2"/>
    <property type="match status" value="1"/>
</dbReference>
<dbReference type="Pfam" id="PF24703">
    <property type="entry name" value="DUF7666"/>
    <property type="match status" value="1"/>
</dbReference>
<dbReference type="Proteomes" id="UP000482209">
    <property type="component" value="Unassembled WGS sequence"/>
</dbReference>
<dbReference type="AlphaFoldDB" id="A0A6L5XXG4"/>
<organism evidence="3 4">
    <name type="scientific">Velocimicrobium porci</name>
    <dbReference type="NCBI Taxonomy" id="2606634"/>
    <lineage>
        <taxon>Bacteria</taxon>
        <taxon>Bacillati</taxon>
        <taxon>Bacillota</taxon>
        <taxon>Clostridia</taxon>
        <taxon>Lachnospirales</taxon>
        <taxon>Lachnospiraceae</taxon>
        <taxon>Velocimicrobium</taxon>
    </lineage>
</organism>
<name>A0A6L5XXG4_9FIRM</name>
<feature type="compositionally biased region" description="Low complexity" evidence="1">
    <location>
        <begin position="150"/>
        <end position="167"/>
    </location>
</feature>
<feature type="region of interest" description="Disordered" evidence="1">
    <location>
        <begin position="145"/>
        <end position="172"/>
    </location>
</feature>
<dbReference type="RefSeq" id="WP_154517951.1">
    <property type="nucleotide sequence ID" value="NZ_VUMT01000005.1"/>
</dbReference>
<dbReference type="EMBL" id="VUMT01000005">
    <property type="protein sequence ID" value="MSS63161.1"/>
    <property type="molecule type" value="Genomic_DNA"/>
</dbReference>
<sequence length="352" mass="40483">MKGYKVFNQDWTCRGKQYNCPGNFEEEGKLEVCEHGMHFCENAADCFNYYDFDSNNKVAEVIAYGTVLKEGDKSCTDKLEIVREIPWDEVLRIVNTGKNCTGRCNTGDCNTGDYNTGDYNTGDYNTGDYNTGDCNTGDYNTGDRNTGDWNTGNRNTGYRNTGNRNTGDWNTGDWNTGDWNTGDWNTGNRNTGYRNTGNRNTGDWNTGDYNTGDRNTGYRNTGDWNTGNRNTGDCNKSSFNTGCFMTEEQNIMLFNKPSDWTYRDWLHSDARYMLKKIKKDVVEWIYSEDMTDEEKEQNPEYKTTGGYLKVLDESECGQIWWDNLTEKEKKVIKDIPNFDKDIFEEITGIKIK</sequence>
<reference evidence="3 4" key="1">
    <citation type="submission" date="2019-08" db="EMBL/GenBank/DDBJ databases">
        <title>In-depth cultivation of the pig gut microbiome towards novel bacterial diversity and tailored functional studies.</title>
        <authorList>
            <person name="Wylensek D."/>
            <person name="Hitch T.C.A."/>
            <person name="Clavel T."/>
        </authorList>
    </citation>
    <scope>NUCLEOTIDE SEQUENCE [LARGE SCALE GENOMIC DNA]</scope>
    <source>
        <strain evidence="3 4">WCA-693-APC-MOT-I</strain>
    </source>
</reference>
<dbReference type="PANTHER" id="PTHR46766">
    <property type="entry name" value="GLUTAMINE-RICH PROTEIN 2"/>
    <property type="match status" value="1"/>
</dbReference>
<dbReference type="InterPro" id="IPR002989">
    <property type="entry name" value="Mycobac_pentapep"/>
</dbReference>
<comment type="caution">
    <text evidence="3">The sequence shown here is derived from an EMBL/GenBank/DDBJ whole genome shotgun (WGS) entry which is preliminary data.</text>
</comment>
<dbReference type="GO" id="GO:0052572">
    <property type="term" value="P:response to host immune response"/>
    <property type="evidence" value="ECO:0007669"/>
    <property type="project" value="TreeGrafter"/>
</dbReference>
<protein>
    <recommendedName>
        <fullName evidence="2">DUF7666 domain-containing protein</fullName>
    </recommendedName>
</protein>
<dbReference type="InterPro" id="IPR056083">
    <property type="entry name" value="DUF7666"/>
</dbReference>
<evidence type="ECO:0000313" key="3">
    <source>
        <dbReference type="EMBL" id="MSS63161.1"/>
    </source>
</evidence>
<dbReference type="Pfam" id="PF01469">
    <property type="entry name" value="Pentapeptide_2"/>
    <property type="match status" value="3"/>
</dbReference>
<evidence type="ECO:0000313" key="4">
    <source>
        <dbReference type="Proteomes" id="UP000482209"/>
    </source>
</evidence>